<dbReference type="Proteomes" id="UP001320544">
    <property type="component" value="Chromosome"/>
</dbReference>
<accession>A0ABN6MDU8</accession>
<protein>
    <recommendedName>
        <fullName evidence="3">Zinc ribbon family protein</fullName>
    </recommendedName>
</protein>
<dbReference type="InterPro" id="IPR009912">
    <property type="entry name" value="DUF1451"/>
</dbReference>
<name>A0ABN6MDU8_9ACTN</name>
<dbReference type="RefSeq" id="WP_102378312.1">
    <property type="nucleotide sequence ID" value="NZ_AP025564.1"/>
</dbReference>
<gene>
    <name evidence="1" type="ORF">CE91St30_14930</name>
</gene>
<evidence type="ECO:0000313" key="1">
    <source>
        <dbReference type="EMBL" id="BDE96160.1"/>
    </source>
</evidence>
<evidence type="ECO:0008006" key="3">
    <source>
        <dbReference type="Google" id="ProtNLM"/>
    </source>
</evidence>
<sequence>MIYKTGETPGKGTYRCTKCGFLVHLYRDDEKLPACPACMHSEYTKVD</sequence>
<organism evidence="1 2">
    <name type="scientific">Raoultibacter timonensis</name>
    <dbReference type="NCBI Taxonomy" id="1907662"/>
    <lineage>
        <taxon>Bacteria</taxon>
        <taxon>Bacillati</taxon>
        <taxon>Actinomycetota</taxon>
        <taxon>Coriobacteriia</taxon>
        <taxon>Eggerthellales</taxon>
        <taxon>Eggerthellaceae</taxon>
        <taxon>Raoultibacter</taxon>
    </lineage>
</organism>
<proteinExistence type="predicted"/>
<dbReference type="Pfam" id="PF07295">
    <property type="entry name" value="DUF1451"/>
    <property type="match status" value="1"/>
</dbReference>
<dbReference type="EMBL" id="AP025564">
    <property type="protein sequence ID" value="BDE96160.1"/>
    <property type="molecule type" value="Genomic_DNA"/>
</dbReference>
<keyword evidence="2" id="KW-1185">Reference proteome</keyword>
<evidence type="ECO:0000313" key="2">
    <source>
        <dbReference type="Proteomes" id="UP001320544"/>
    </source>
</evidence>
<reference evidence="1 2" key="1">
    <citation type="submission" date="2022-01" db="EMBL/GenBank/DDBJ databases">
        <title>Novel bile acid biosynthetic pathways are enriched in the microbiome of centenarians.</title>
        <authorList>
            <person name="Sato Y."/>
            <person name="Atarashi K."/>
            <person name="Plichta R.D."/>
            <person name="Arai Y."/>
            <person name="Sasajima S."/>
            <person name="Kearney M.S."/>
            <person name="Suda W."/>
            <person name="Takeshita K."/>
            <person name="Sasaki T."/>
            <person name="Okamoto S."/>
            <person name="Skelly N.A."/>
            <person name="Okamura Y."/>
            <person name="Vlamakis H."/>
            <person name="Li Y."/>
            <person name="Tanoue T."/>
            <person name="Takei H."/>
            <person name="Nittono H."/>
            <person name="Narushima S."/>
            <person name="Irie J."/>
            <person name="Itoh H."/>
            <person name="Moriya K."/>
            <person name="Sugiura Y."/>
            <person name="Suematsu M."/>
            <person name="Moritoki N."/>
            <person name="Shibata S."/>
            <person name="Littman R.D."/>
            <person name="Fischbach A.M."/>
            <person name="Uwamino Y."/>
            <person name="Inoue T."/>
            <person name="Honda A."/>
            <person name="Hattori M."/>
            <person name="Murai T."/>
            <person name="Xavier J.R."/>
            <person name="Hirose N."/>
            <person name="Honda K."/>
        </authorList>
    </citation>
    <scope>NUCLEOTIDE SEQUENCE [LARGE SCALE GENOMIC DNA]</scope>
    <source>
        <strain evidence="1 2">CE91-St30</strain>
    </source>
</reference>